<protein>
    <submittedName>
        <fullName evidence="1">Uncharacterized protein</fullName>
    </submittedName>
</protein>
<dbReference type="Proteomes" id="UP000033808">
    <property type="component" value="Segment"/>
</dbReference>
<evidence type="ECO:0000313" key="1">
    <source>
        <dbReference type="EMBL" id="AJR30357.1"/>
    </source>
</evidence>
<reference evidence="2" key="1">
    <citation type="submission" date="2014-04" db="EMBL/GenBank/DDBJ databases">
        <title>Complete genome sequence of Escherichia coli phage ECBP5.</title>
        <authorList>
            <person name="Lee J.S."/>
            <person name="Jang H.B."/>
            <person name="Kim K.S."/>
            <person name="Kim T.H."/>
            <person name="Park S.B."/>
            <person name="Nho S.W."/>
            <person name="Yu J.E."/>
            <person name="Yu J.E."/>
            <person name="Im S.P."/>
            <person name="Kim S.W."/>
            <person name="Jung T.S."/>
        </authorList>
    </citation>
    <scope>NUCLEOTIDE SEQUENCE [LARGE SCALE GENOMIC DNA]</scope>
</reference>
<reference evidence="1 2" key="2">
    <citation type="journal article" date="2015" name="PLoS ONE">
        <title>Complete Genomic and Lysis-Cassette Characterization of the Novel Phage, KBNP1315, which Infects Avian Pathogenic Escherichia coli (APEC).</title>
        <authorList>
            <person name="Lee J.S."/>
            <person name="Jang H.B."/>
            <person name="Kim K.S."/>
            <person name="Kim T.H."/>
            <person name="Im S.P."/>
            <person name="Kim S.W."/>
            <person name="Lazarte J.M."/>
            <person name="Kim J.S."/>
            <person name="Jung T.S."/>
        </authorList>
    </citation>
    <scope>NUCLEOTIDE SEQUENCE [LARGE SCALE GENOMIC DNA]</scope>
</reference>
<organism evidence="1 2">
    <name type="scientific">Escherichia phage ECBP5</name>
    <dbReference type="NCBI Taxonomy" id="1498172"/>
    <lineage>
        <taxon>Viruses</taxon>
        <taxon>Duplodnaviria</taxon>
        <taxon>Heunggongvirae</taxon>
        <taxon>Uroviricota</taxon>
        <taxon>Caudoviricetes</taxon>
        <taxon>Autographivirales</taxon>
        <taxon>Gajwadongvirus</taxon>
        <taxon>Gajwadongvirus ECBP5</taxon>
    </lineage>
</organism>
<dbReference type="OrthoDB" id="25661at10239"/>
<dbReference type="RefSeq" id="YP_009146433.1">
    <property type="nucleotide sequence ID" value="NC_027330.1"/>
</dbReference>
<accession>A0A0F6PK93</accession>
<keyword evidence="2" id="KW-1185">Reference proteome</keyword>
<dbReference type="EMBL" id="KJ749827">
    <property type="protein sequence ID" value="AJR30357.1"/>
    <property type="molecule type" value="Genomic_DNA"/>
</dbReference>
<dbReference type="GeneID" id="24620965"/>
<sequence>MTYLLIAACGWLMFIYKVRRDFKKAHERYNIVKRGDNWVVRDSKGRFVTITDNYWNICKLGA</sequence>
<proteinExistence type="predicted"/>
<dbReference type="KEGG" id="vg:24620965"/>
<name>A0A0F6PK93_9CAUD</name>
<gene>
    <name evidence="1" type="ORF">ECBP5_0062</name>
</gene>
<evidence type="ECO:0000313" key="2">
    <source>
        <dbReference type="Proteomes" id="UP000033808"/>
    </source>
</evidence>